<protein>
    <submittedName>
        <fullName evidence="1">Uncharacterized protein</fullName>
    </submittedName>
</protein>
<sequence>MGWHMGVWPARVAHTGRVDPETNSFV</sequence>
<accession>A0A0B0P016</accession>
<evidence type="ECO:0000313" key="2">
    <source>
        <dbReference type="Proteomes" id="UP000032142"/>
    </source>
</evidence>
<organism evidence="1 2">
    <name type="scientific">Gossypium arboreum</name>
    <name type="common">Tree cotton</name>
    <name type="synonym">Gossypium nanking</name>
    <dbReference type="NCBI Taxonomy" id="29729"/>
    <lineage>
        <taxon>Eukaryota</taxon>
        <taxon>Viridiplantae</taxon>
        <taxon>Streptophyta</taxon>
        <taxon>Embryophyta</taxon>
        <taxon>Tracheophyta</taxon>
        <taxon>Spermatophyta</taxon>
        <taxon>Magnoliopsida</taxon>
        <taxon>eudicotyledons</taxon>
        <taxon>Gunneridae</taxon>
        <taxon>Pentapetalae</taxon>
        <taxon>rosids</taxon>
        <taxon>malvids</taxon>
        <taxon>Malvales</taxon>
        <taxon>Malvaceae</taxon>
        <taxon>Malvoideae</taxon>
        <taxon>Gossypium</taxon>
    </lineage>
</organism>
<proteinExistence type="predicted"/>
<dbReference type="Proteomes" id="UP000032142">
    <property type="component" value="Unassembled WGS sequence"/>
</dbReference>
<dbReference type="EMBL" id="KN408337">
    <property type="protein sequence ID" value="KHG17479.1"/>
    <property type="molecule type" value="Genomic_DNA"/>
</dbReference>
<gene>
    <name evidence="1" type="ORF">F383_21738</name>
</gene>
<keyword evidence="2" id="KW-1185">Reference proteome</keyword>
<dbReference type="AlphaFoldDB" id="A0A0B0P016"/>
<reference evidence="2" key="1">
    <citation type="submission" date="2014-09" db="EMBL/GenBank/DDBJ databases">
        <authorList>
            <person name="Mudge J."/>
            <person name="Ramaraj T."/>
            <person name="Lindquist I.E."/>
            <person name="Bharti A.K."/>
            <person name="Sundararajan A."/>
            <person name="Cameron C.T."/>
            <person name="Woodward J.E."/>
            <person name="May G.D."/>
            <person name="Brubaker C."/>
            <person name="Broadhvest J."/>
            <person name="Wilkins T.A."/>
        </authorList>
    </citation>
    <scope>NUCLEOTIDE SEQUENCE</scope>
    <source>
        <strain evidence="2">cv. AKA8401</strain>
    </source>
</reference>
<evidence type="ECO:0000313" key="1">
    <source>
        <dbReference type="EMBL" id="KHG17479.1"/>
    </source>
</evidence>
<name>A0A0B0P016_GOSAR</name>